<evidence type="ECO:0000256" key="4">
    <source>
        <dbReference type="ARBA" id="ARBA00022859"/>
    </source>
</evidence>
<keyword evidence="2" id="KW-0963">Cytoplasm</keyword>
<dbReference type="FunCoup" id="A0A2I4CW30">
    <property type="interactions" value="1176"/>
</dbReference>
<comment type="subcellular location">
    <subcellularLocation>
        <location evidence="1">Inflammasome</location>
    </subcellularLocation>
</comment>
<dbReference type="STRING" id="52670.A0A2I4CW30"/>
<dbReference type="InterPro" id="IPR051249">
    <property type="entry name" value="NLRP_Inflammasome"/>
</dbReference>
<dbReference type="Proteomes" id="UP000192220">
    <property type="component" value="Unplaced"/>
</dbReference>
<dbReference type="Pfam" id="PF00619">
    <property type="entry name" value="CARD"/>
    <property type="match status" value="1"/>
</dbReference>
<dbReference type="Pfam" id="PF02758">
    <property type="entry name" value="PYRIN"/>
    <property type="match status" value="1"/>
</dbReference>
<keyword evidence="3" id="KW-0399">Innate immunity</keyword>
<feature type="domain" description="Pyrin" evidence="8">
    <location>
        <begin position="1"/>
        <end position="93"/>
    </location>
</feature>
<dbReference type="GO" id="GO:0042981">
    <property type="term" value="P:regulation of apoptotic process"/>
    <property type="evidence" value="ECO:0007669"/>
    <property type="project" value="InterPro"/>
</dbReference>
<protein>
    <submittedName>
        <fullName evidence="10">Apoptosis-associated speck-like protein containing a CARD</fullName>
    </submittedName>
</protein>
<keyword evidence="6" id="KW-1271">Inflammasome</keyword>
<dbReference type="AlphaFoldDB" id="A0A2I4CW30"/>
<dbReference type="GO" id="GO:0061702">
    <property type="term" value="C:canonical inflammasome complex"/>
    <property type="evidence" value="ECO:0007669"/>
    <property type="project" value="UniProtKB-SubCell"/>
</dbReference>
<evidence type="ECO:0000313" key="10">
    <source>
        <dbReference type="RefSeq" id="XP_013884174.1"/>
    </source>
</evidence>
<keyword evidence="9" id="KW-1185">Reference proteome</keyword>
<sequence>MAPQTPKRLVSNALEDMSEVNLQKFCMALMEMKVDGRRVVRRNQVDGKKFWELADLMVGVFTETKVVNVAVEILRDIGCCQEAEDLAKDAASSSPSPPVPPSPISDKELFVDNYRVELIQRVSNISAILDQLLKEKVITCEAYDTIRSKPTNSEKMRAIYDTPIKSTRRAKEIFYDILKEQELFLVNDLEGN</sequence>
<dbReference type="InterPro" id="IPR004020">
    <property type="entry name" value="DAPIN"/>
</dbReference>
<dbReference type="SMART" id="SM01289">
    <property type="entry name" value="PYRIN"/>
    <property type="match status" value="1"/>
</dbReference>
<dbReference type="GeneID" id="106532613"/>
<evidence type="ECO:0000256" key="5">
    <source>
        <dbReference type="ARBA" id="ARBA00023198"/>
    </source>
</evidence>
<evidence type="ECO:0000256" key="1">
    <source>
        <dbReference type="ARBA" id="ARBA00004110"/>
    </source>
</evidence>
<dbReference type="InterPro" id="IPR001315">
    <property type="entry name" value="CARD"/>
</dbReference>
<dbReference type="RefSeq" id="XP_013884174.1">
    <property type="nucleotide sequence ID" value="XM_014028720.1"/>
</dbReference>
<dbReference type="PROSITE" id="PS50824">
    <property type="entry name" value="DAPIN"/>
    <property type="match status" value="1"/>
</dbReference>
<name>A0A2I4CW30_AUSLI</name>
<dbReference type="CDD" id="cd08330">
    <property type="entry name" value="CARD_ASC_NALP1"/>
    <property type="match status" value="1"/>
</dbReference>
<keyword evidence="5" id="KW-0395">Inflammatory response</keyword>
<dbReference type="GO" id="GO:0006954">
    <property type="term" value="P:inflammatory response"/>
    <property type="evidence" value="ECO:0007669"/>
    <property type="project" value="UniProtKB-KW"/>
</dbReference>
<dbReference type="PROSITE" id="PS50209">
    <property type="entry name" value="CARD"/>
    <property type="match status" value="1"/>
</dbReference>
<accession>A0A2I4CW30</accession>
<dbReference type="PANTHER" id="PTHR46985">
    <property type="entry name" value="NACHT, LRR AND PYD DOMAINS-CONTAINING PROTEIN 1"/>
    <property type="match status" value="1"/>
</dbReference>
<dbReference type="PANTHER" id="PTHR46985:SF2">
    <property type="entry name" value="APOPTOSIS-ASSOCIATED SPECK-LIKE PROTEIN CONTAINING A CARD"/>
    <property type="match status" value="1"/>
</dbReference>
<dbReference type="InterPro" id="IPR011029">
    <property type="entry name" value="DEATH-like_dom_sf"/>
</dbReference>
<feature type="domain" description="CARD" evidence="7">
    <location>
        <begin position="110"/>
        <end position="192"/>
    </location>
</feature>
<dbReference type="InterPro" id="IPR033516">
    <property type="entry name" value="CARD8/ASC/NALP1_CARD"/>
</dbReference>
<reference evidence="10" key="1">
    <citation type="submission" date="2025-08" db="UniProtKB">
        <authorList>
            <consortium name="RefSeq"/>
        </authorList>
    </citation>
    <scope>IDENTIFICATION</scope>
</reference>
<organism evidence="9 10">
    <name type="scientific">Austrofundulus limnaeus</name>
    <name type="common">Annual killifish</name>
    <dbReference type="NCBI Taxonomy" id="52670"/>
    <lineage>
        <taxon>Eukaryota</taxon>
        <taxon>Metazoa</taxon>
        <taxon>Chordata</taxon>
        <taxon>Craniata</taxon>
        <taxon>Vertebrata</taxon>
        <taxon>Euteleostomi</taxon>
        <taxon>Actinopterygii</taxon>
        <taxon>Neopterygii</taxon>
        <taxon>Teleostei</taxon>
        <taxon>Neoteleostei</taxon>
        <taxon>Acanthomorphata</taxon>
        <taxon>Ovalentaria</taxon>
        <taxon>Atherinomorphae</taxon>
        <taxon>Cyprinodontiformes</taxon>
        <taxon>Rivulidae</taxon>
        <taxon>Austrofundulus</taxon>
    </lineage>
</organism>
<evidence type="ECO:0000256" key="3">
    <source>
        <dbReference type="ARBA" id="ARBA00022588"/>
    </source>
</evidence>
<evidence type="ECO:0000256" key="2">
    <source>
        <dbReference type="ARBA" id="ARBA00022490"/>
    </source>
</evidence>
<dbReference type="KEGG" id="alim:106532613"/>
<dbReference type="SUPFAM" id="SSF47986">
    <property type="entry name" value="DEATH domain"/>
    <property type="match status" value="2"/>
</dbReference>
<dbReference type="Gene3D" id="1.10.533.10">
    <property type="entry name" value="Death Domain, Fas"/>
    <property type="match status" value="2"/>
</dbReference>
<evidence type="ECO:0000256" key="6">
    <source>
        <dbReference type="ARBA" id="ARBA00023233"/>
    </source>
</evidence>
<keyword evidence="4" id="KW-0391">Immunity</keyword>
<evidence type="ECO:0000259" key="8">
    <source>
        <dbReference type="PROSITE" id="PS50824"/>
    </source>
</evidence>
<gene>
    <name evidence="10" type="primary">LOC106532613</name>
</gene>
<proteinExistence type="predicted"/>
<evidence type="ECO:0000259" key="7">
    <source>
        <dbReference type="PROSITE" id="PS50209"/>
    </source>
</evidence>
<dbReference type="InParanoid" id="A0A2I4CW30"/>
<evidence type="ECO:0000313" key="9">
    <source>
        <dbReference type="Proteomes" id="UP000192220"/>
    </source>
</evidence>
<dbReference type="OrthoDB" id="8888059at2759"/>
<dbReference type="GO" id="GO:0045087">
    <property type="term" value="P:innate immune response"/>
    <property type="evidence" value="ECO:0007669"/>
    <property type="project" value="UniProtKB-KW"/>
</dbReference>